<protein>
    <submittedName>
        <fullName evidence="2">Uncharacterized protein at1g76660</fullName>
    </submittedName>
</protein>
<gene>
    <name evidence="2" type="ORF">PHJA_000367300</name>
</gene>
<name>A0A830BJJ2_9LAMI</name>
<dbReference type="InterPro" id="IPR040420">
    <property type="entry name" value="At1g76660-like"/>
</dbReference>
<dbReference type="PANTHER" id="PTHR31798">
    <property type="entry name" value="HYDROXYPROLINE-RICH GLYCOPROTEIN-LIKE"/>
    <property type="match status" value="1"/>
</dbReference>
<reference evidence="2" key="1">
    <citation type="submission" date="2020-07" db="EMBL/GenBank/DDBJ databases">
        <title>Ethylene signaling mediates host invasion by parasitic plants.</title>
        <authorList>
            <person name="Yoshida S."/>
        </authorList>
    </citation>
    <scope>NUCLEOTIDE SEQUENCE</scope>
    <source>
        <strain evidence="2">Okayama</strain>
    </source>
</reference>
<accession>A0A830BJJ2</accession>
<proteinExistence type="predicted"/>
<feature type="region of interest" description="Disordered" evidence="1">
    <location>
        <begin position="149"/>
        <end position="169"/>
    </location>
</feature>
<comment type="caution">
    <text evidence="2">The sequence shown here is derived from an EMBL/GenBank/DDBJ whole genome shotgun (WGS) entry which is preliminary data.</text>
</comment>
<dbReference type="AlphaFoldDB" id="A0A830BJJ2"/>
<dbReference type="PANTHER" id="PTHR31798:SF10">
    <property type="entry name" value="OS02G0822000 PROTEIN"/>
    <property type="match status" value="1"/>
</dbReference>
<feature type="region of interest" description="Disordered" evidence="1">
    <location>
        <begin position="256"/>
        <end position="278"/>
    </location>
</feature>
<evidence type="ECO:0000256" key="1">
    <source>
        <dbReference type="SAM" id="MobiDB-lite"/>
    </source>
</evidence>
<dbReference type="EMBL" id="BMAC01000039">
    <property type="protein sequence ID" value="GFP82241.1"/>
    <property type="molecule type" value="Genomic_DNA"/>
</dbReference>
<evidence type="ECO:0000313" key="3">
    <source>
        <dbReference type="Proteomes" id="UP000653305"/>
    </source>
</evidence>
<dbReference type="OrthoDB" id="1927968at2759"/>
<keyword evidence="3" id="KW-1185">Reference proteome</keyword>
<sequence length="315" mass="34464">MSSVQNSVDTVNAAATAIFTSGRRAQPSSVQRKRWASFRSLYSCFGSHKHTKRISHAVLVSEPSPLATVHPSVDNPNHRSSAILLPFIVPPSSPASFLQSDPPSATHTPIGLLSVHAYSPTGTQPIFTIGPYAYETQLVSPPVFSTFTTEPSTAPLTPPTETTTPSSPEVPFAELLSSSLARNRRNAKCEFIGYGHFSNYDVASLANSDRESQNGDHRVSFELIGEDIPICVVKENVPPRKIDECEIPRTVSVGSSKDFDFDNSKEEEEEEEVSDKSSIDCEWWTSDESVVTSKGYLGGHRNKWTFFRVLQSGVG</sequence>
<organism evidence="2 3">
    <name type="scientific">Phtheirospermum japonicum</name>
    <dbReference type="NCBI Taxonomy" id="374723"/>
    <lineage>
        <taxon>Eukaryota</taxon>
        <taxon>Viridiplantae</taxon>
        <taxon>Streptophyta</taxon>
        <taxon>Embryophyta</taxon>
        <taxon>Tracheophyta</taxon>
        <taxon>Spermatophyta</taxon>
        <taxon>Magnoliopsida</taxon>
        <taxon>eudicotyledons</taxon>
        <taxon>Gunneridae</taxon>
        <taxon>Pentapetalae</taxon>
        <taxon>asterids</taxon>
        <taxon>lamiids</taxon>
        <taxon>Lamiales</taxon>
        <taxon>Orobanchaceae</taxon>
        <taxon>Orobanchaceae incertae sedis</taxon>
        <taxon>Phtheirospermum</taxon>
    </lineage>
</organism>
<evidence type="ECO:0000313" key="2">
    <source>
        <dbReference type="EMBL" id="GFP82241.1"/>
    </source>
</evidence>
<dbReference type="Proteomes" id="UP000653305">
    <property type="component" value="Unassembled WGS sequence"/>
</dbReference>